<reference evidence="1 2" key="1">
    <citation type="submission" date="2016-10" db="EMBL/GenBank/DDBJ databases">
        <title>Genome sequence of the ascomycete fungus Penicillium subrubescens.</title>
        <authorList>
            <person name="De Vries R.P."/>
            <person name="Peng M."/>
            <person name="Dilokpimol A."/>
            <person name="Hilden K."/>
            <person name="Makela M.R."/>
            <person name="Grigoriev I."/>
            <person name="Riley R."/>
            <person name="Granchi Z."/>
        </authorList>
    </citation>
    <scope>NUCLEOTIDE SEQUENCE [LARGE SCALE GENOMIC DNA]</scope>
    <source>
        <strain evidence="1 2">CBS 132785</strain>
    </source>
</reference>
<dbReference type="Proteomes" id="UP000186955">
    <property type="component" value="Unassembled WGS sequence"/>
</dbReference>
<comment type="caution">
    <text evidence="1">The sequence shown here is derived from an EMBL/GenBank/DDBJ whole genome shotgun (WGS) entry which is preliminary data.</text>
</comment>
<keyword evidence="2" id="KW-1185">Reference proteome</keyword>
<name>A0A1Q5UDK6_9EURO</name>
<gene>
    <name evidence="1" type="ORF">PENSUB_3854</name>
</gene>
<organism evidence="1 2">
    <name type="scientific">Penicillium subrubescens</name>
    <dbReference type="NCBI Taxonomy" id="1316194"/>
    <lineage>
        <taxon>Eukaryota</taxon>
        <taxon>Fungi</taxon>
        <taxon>Dikarya</taxon>
        <taxon>Ascomycota</taxon>
        <taxon>Pezizomycotina</taxon>
        <taxon>Eurotiomycetes</taxon>
        <taxon>Eurotiomycetidae</taxon>
        <taxon>Eurotiales</taxon>
        <taxon>Aspergillaceae</taxon>
        <taxon>Penicillium</taxon>
    </lineage>
</organism>
<proteinExistence type="predicted"/>
<sequence length="64" mass="7037">MTRINAGIRKYRIVCFVQLGSMGGWEQGSPGFGPVGQWAINANHWDQAGINMYAKVKLAGFSHI</sequence>
<dbReference type="EMBL" id="MNBE01000313">
    <property type="protein sequence ID" value="OKP10551.1"/>
    <property type="molecule type" value="Genomic_DNA"/>
</dbReference>
<accession>A0A1Q5UDK6</accession>
<evidence type="ECO:0000313" key="1">
    <source>
        <dbReference type="EMBL" id="OKP10551.1"/>
    </source>
</evidence>
<evidence type="ECO:0000313" key="2">
    <source>
        <dbReference type="Proteomes" id="UP000186955"/>
    </source>
</evidence>
<dbReference type="AlphaFoldDB" id="A0A1Q5UDK6"/>
<protein>
    <submittedName>
        <fullName evidence="1">Uncharacterized protein</fullName>
    </submittedName>
</protein>